<accession>A0A2A5WLZ9</accession>
<dbReference type="EMBL" id="NTKD01000048">
    <property type="protein sequence ID" value="PDH37472.1"/>
    <property type="molecule type" value="Genomic_DNA"/>
</dbReference>
<evidence type="ECO:0000313" key="2">
    <source>
        <dbReference type="Proteomes" id="UP000219327"/>
    </source>
</evidence>
<evidence type="ECO:0000313" key="1">
    <source>
        <dbReference type="EMBL" id="PDH37472.1"/>
    </source>
</evidence>
<dbReference type="AlphaFoldDB" id="A0A2A5WLZ9"/>
<dbReference type="Proteomes" id="UP000219327">
    <property type="component" value="Unassembled WGS sequence"/>
</dbReference>
<reference evidence="1 2" key="1">
    <citation type="submission" date="2017-08" db="EMBL/GenBank/DDBJ databases">
        <title>Fine stratification of microbial communities through a metagenomic profile of the photic zone.</title>
        <authorList>
            <person name="Haro-Moreno J.M."/>
            <person name="Lopez-Perez M."/>
            <person name="De La Torre J."/>
            <person name="Picazo A."/>
            <person name="Camacho A."/>
            <person name="Rodriguez-Valera F."/>
        </authorList>
    </citation>
    <scope>NUCLEOTIDE SEQUENCE [LARGE SCALE GENOMIC DNA]</scope>
    <source>
        <strain evidence="1">MED-G24</strain>
    </source>
</reference>
<organism evidence="1 2">
    <name type="scientific">OM182 bacterium MED-G24</name>
    <dbReference type="NCBI Taxonomy" id="1986255"/>
    <lineage>
        <taxon>Bacteria</taxon>
        <taxon>Pseudomonadati</taxon>
        <taxon>Pseudomonadota</taxon>
        <taxon>Gammaproteobacteria</taxon>
        <taxon>OMG group</taxon>
        <taxon>OM182 clade</taxon>
    </lineage>
</organism>
<name>A0A2A5WLZ9_9GAMM</name>
<protein>
    <submittedName>
        <fullName evidence="1">Uncharacterized protein</fullName>
    </submittedName>
</protein>
<gene>
    <name evidence="1" type="ORF">CNE99_08185</name>
</gene>
<sequence>MLDAISEELVFHHGAIPVVRDIRQDPVRYYETIVVLSTLRSNKSANRIAMATLYRQSIDRFPADQRYSLGLATSFEYKAGLELNQWHDRVREYFADFLEANPEYQQFPEVNITPEALYREGARLTPVYIEAWMRLAFYLERRGRENEAYRLLVDEALPWMNLQHGDYHRTRNAFMKALLSRAMARNDTDVLNRLLDTIG</sequence>
<proteinExistence type="predicted"/>
<comment type="caution">
    <text evidence="1">The sequence shown here is derived from an EMBL/GenBank/DDBJ whole genome shotgun (WGS) entry which is preliminary data.</text>
</comment>